<gene>
    <name evidence="2" type="ORF">AWZ03_007021</name>
</gene>
<sequence>MPQQVYSAHPALAAEQLAAPSSSTVAAASGSANSSRRKNTPKKYTLSRSCAALAAAAAAAKAAAAVTATTAAATATASGSDSCHTRKTQPARTNLAAVDDDDDIECEDVDDVNFGQEQTVRQASTTPTPTATTTTTKDIGYDETDHVQLRHKRHSRQMPHKQLDRGGGGGGGVGFAASTCAASTGSISDLSSVLSSPSASTVSSPLSTPTRTAPLQLQLQHSHQHCCHKQSKAAAAAAAAAAAIGATHHHQPHQKQQSSNSRQQQQQQHQHHHHHHHHHAAAAAAAGCGANGSSSYKSKKLDPRSSPSPYRQLLPIALCLLSFALVFATLIVYMDTTEECLCCALTTPAGGVYHRSETTPPRAKRSECSISASRVLNLANANLVNALQLATERIEVDAAHAIAVKPATAAAAVAVGGAESKIRHQQFRLNMSRDYELNSVAQDDPALIAFLRQIHMRKYMSMAKSTAVSSSGKAPAATAAVPPAGTGNSSSNGSGSGNSVSDQLAHYVAELVGGKLNGAVIQSLSGPLAHLITAPWLSDQLNWMGVLVEPEPRWYFALLKQNAQRQRMQVVHACVSPNTYPKEITIHNEDVRINSLHDEETSWFNSRVKCFPLYTIMLACERTEYDLLSLGVQGHELDILQTLPFDKIKIDIISIHLLEDHEDVHDYVQSITKFLAGKFYKLQRKIGRNYFYQRLNASASRTRKKDILLLKTPQQ</sequence>
<feature type="compositionally biased region" description="Basic residues" evidence="1">
    <location>
        <begin position="149"/>
        <end position="159"/>
    </location>
</feature>
<feature type="compositionally biased region" description="Low complexity" evidence="1">
    <location>
        <begin position="188"/>
        <end position="209"/>
    </location>
</feature>
<dbReference type="PANTHER" id="PTHR34009:SF2">
    <property type="entry name" value="PROTEIN STAR"/>
    <property type="match status" value="1"/>
</dbReference>
<feature type="region of interest" description="Disordered" evidence="1">
    <location>
        <begin position="472"/>
        <end position="499"/>
    </location>
</feature>
<protein>
    <recommendedName>
        <fullName evidence="4">Protein Star</fullName>
    </recommendedName>
</protein>
<keyword evidence="3" id="KW-1185">Reference proteome</keyword>
<feature type="compositionally biased region" description="Basic and acidic residues" evidence="1">
    <location>
        <begin position="139"/>
        <end position="148"/>
    </location>
</feature>
<dbReference type="GO" id="GO:0005789">
    <property type="term" value="C:endoplasmic reticulum membrane"/>
    <property type="evidence" value="ECO:0007669"/>
    <property type="project" value="TreeGrafter"/>
</dbReference>
<evidence type="ECO:0000256" key="1">
    <source>
        <dbReference type="SAM" id="MobiDB-lite"/>
    </source>
</evidence>
<dbReference type="AlphaFoldDB" id="A0A484BCN9"/>
<dbReference type="GO" id="GO:0005794">
    <property type="term" value="C:Golgi apparatus"/>
    <property type="evidence" value="ECO:0007669"/>
    <property type="project" value="TreeGrafter"/>
</dbReference>
<dbReference type="Proteomes" id="UP000295192">
    <property type="component" value="Unassembled WGS sequence"/>
</dbReference>
<reference evidence="2 3" key="1">
    <citation type="journal article" date="2019" name="J. Hered.">
        <title>An Improved Genome Assembly for Drosophila navojoa, the Basal Species in the mojavensis Cluster.</title>
        <authorList>
            <person name="Vanderlinde T."/>
            <person name="Dupim E.G."/>
            <person name="Nazario-Yepiz N.O."/>
            <person name="Carvalho A.B."/>
        </authorList>
    </citation>
    <scope>NUCLEOTIDE SEQUENCE [LARGE SCALE GENOMIC DNA]</scope>
    <source>
        <strain evidence="2">Navoj_Jal97</strain>
        <tissue evidence="2">Whole organism</tissue>
    </source>
</reference>
<dbReference type="OMA" id="YDETDHV"/>
<dbReference type="EMBL" id="LSRL02000056">
    <property type="protein sequence ID" value="TDG46583.1"/>
    <property type="molecule type" value="Genomic_DNA"/>
</dbReference>
<dbReference type="GO" id="GO:0031902">
    <property type="term" value="C:late endosome membrane"/>
    <property type="evidence" value="ECO:0007669"/>
    <property type="project" value="TreeGrafter"/>
</dbReference>
<proteinExistence type="predicted"/>
<feature type="region of interest" description="Disordered" evidence="1">
    <location>
        <begin position="238"/>
        <end position="307"/>
    </location>
</feature>
<feature type="region of interest" description="Disordered" evidence="1">
    <location>
        <begin position="117"/>
        <end position="170"/>
    </location>
</feature>
<name>A0A484BCN9_DRONA</name>
<feature type="compositionally biased region" description="Low complexity" evidence="1">
    <location>
        <begin position="125"/>
        <end position="136"/>
    </location>
</feature>
<feature type="compositionally biased region" description="Low complexity" evidence="1">
    <location>
        <begin position="17"/>
        <end position="34"/>
    </location>
</feature>
<accession>A0A484BCN9</accession>
<dbReference type="GO" id="GO:0016197">
    <property type="term" value="P:endosomal transport"/>
    <property type="evidence" value="ECO:0007669"/>
    <property type="project" value="TreeGrafter"/>
</dbReference>
<comment type="caution">
    <text evidence="2">The sequence shown here is derived from an EMBL/GenBank/DDBJ whole genome shotgun (WGS) entry which is preliminary data.</text>
</comment>
<dbReference type="STRING" id="7232.A0A484BCN9"/>
<dbReference type="InterPro" id="IPR053202">
    <property type="entry name" value="EGF_Rcpt_Signaling_Reg"/>
</dbReference>
<dbReference type="GO" id="GO:0006888">
    <property type="term" value="P:endoplasmic reticulum to Golgi vesicle-mediated transport"/>
    <property type="evidence" value="ECO:0007669"/>
    <property type="project" value="TreeGrafter"/>
</dbReference>
<feature type="region of interest" description="Disordered" evidence="1">
    <location>
        <begin position="17"/>
        <end position="42"/>
    </location>
</feature>
<feature type="compositionally biased region" description="Basic residues" evidence="1">
    <location>
        <begin position="269"/>
        <end position="280"/>
    </location>
</feature>
<dbReference type="InterPro" id="IPR029063">
    <property type="entry name" value="SAM-dependent_MTases_sf"/>
</dbReference>
<evidence type="ECO:0000313" key="2">
    <source>
        <dbReference type="EMBL" id="TDG46583.1"/>
    </source>
</evidence>
<dbReference type="GO" id="GO:0005886">
    <property type="term" value="C:plasma membrane"/>
    <property type="evidence" value="ECO:0007669"/>
    <property type="project" value="TreeGrafter"/>
</dbReference>
<evidence type="ECO:0000313" key="3">
    <source>
        <dbReference type="Proteomes" id="UP000295192"/>
    </source>
</evidence>
<feature type="region of interest" description="Disordered" evidence="1">
    <location>
        <begin position="188"/>
        <end position="210"/>
    </location>
</feature>
<evidence type="ECO:0008006" key="4">
    <source>
        <dbReference type="Google" id="ProtNLM"/>
    </source>
</evidence>
<organism evidence="2 3">
    <name type="scientific">Drosophila navojoa</name>
    <name type="common">Fruit fly</name>
    <dbReference type="NCBI Taxonomy" id="7232"/>
    <lineage>
        <taxon>Eukaryota</taxon>
        <taxon>Metazoa</taxon>
        <taxon>Ecdysozoa</taxon>
        <taxon>Arthropoda</taxon>
        <taxon>Hexapoda</taxon>
        <taxon>Insecta</taxon>
        <taxon>Pterygota</taxon>
        <taxon>Neoptera</taxon>
        <taxon>Endopterygota</taxon>
        <taxon>Diptera</taxon>
        <taxon>Brachycera</taxon>
        <taxon>Muscomorpha</taxon>
        <taxon>Ephydroidea</taxon>
        <taxon>Drosophilidae</taxon>
        <taxon>Drosophila</taxon>
    </lineage>
</organism>
<dbReference type="Gene3D" id="3.40.50.150">
    <property type="entry name" value="Vaccinia Virus protein VP39"/>
    <property type="match status" value="1"/>
</dbReference>
<dbReference type="PANTHER" id="PTHR34009">
    <property type="entry name" value="PROTEIN STAR"/>
    <property type="match status" value="1"/>
</dbReference>
<dbReference type="OrthoDB" id="6357215at2759"/>